<dbReference type="PANTHER" id="PTHR43537">
    <property type="entry name" value="TRANSCRIPTIONAL REGULATOR, GNTR FAMILY"/>
    <property type="match status" value="1"/>
</dbReference>
<evidence type="ECO:0000313" key="5">
    <source>
        <dbReference type="EMBL" id="GLS68445.1"/>
    </source>
</evidence>
<dbReference type="GO" id="GO:0003677">
    <property type="term" value="F:DNA binding"/>
    <property type="evidence" value="ECO:0007669"/>
    <property type="project" value="UniProtKB-KW"/>
</dbReference>
<evidence type="ECO:0000313" key="6">
    <source>
        <dbReference type="Proteomes" id="UP001157440"/>
    </source>
</evidence>
<dbReference type="InterPro" id="IPR011711">
    <property type="entry name" value="GntR_C"/>
</dbReference>
<evidence type="ECO:0000256" key="2">
    <source>
        <dbReference type="ARBA" id="ARBA00023125"/>
    </source>
</evidence>
<dbReference type="SMART" id="SM00345">
    <property type="entry name" value="HTH_GNTR"/>
    <property type="match status" value="1"/>
</dbReference>
<dbReference type="SUPFAM" id="SSF46785">
    <property type="entry name" value="Winged helix' DNA-binding domain"/>
    <property type="match status" value="1"/>
</dbReference>
<organism evidence="5 6">
    <name type="scientific">Methylobacterium tardum</name>
    <dbReference type="NCBI Taxonomy" id="374432"/>
    <lineage>
        <taxon>Bacteria</taxon>
        <taxon>Pseudomonadati</taxon>
        <taxon>Pseudomonadota</taxon>
        <taxon>Alphaproteobacteria</taxon>
        <taxon>Hyphomicrobiales</taxon>
        <taxon>Methylobacteriaceae</taxon>
        <taxon>Methylobacterium</taxon>
    </lineage>
</organism>
<dbReference type="Pfam" id="PF07729">
    <property type="entry name" value="FCD"/>
    <property type="match status" value="1"/>
</dbReference>
<dbReference type="PROSITE" id="PS50949">
    <property type="entry name" value="HTH_GNTR"/>
    <property type="match status" value="1"/>
</dbReference>
<dbReference type="GO" id="GO:0003700">
    <property type="term" value="F:DNA-binding transcription factor activity"/>
    <property type="evidence" value="ECO:0007669"/>
    <property type="project" value="InterPro"/>
</dbReference>
<feature type="domain" description="HTH gntR-type" evidence="4">
    <location>
        <begin position="23"/>
        <end position="90"/>
    </location>
</feature>
<dbReference type="Gene3D" id="1.20.120.530">
    <property type="entry name" value="GntR ligand-binding domain-like"/>
    <property type="match status" value="1"/>
</dbReference>
<dbReference type="SMART" id="SM00895">
    <property type="entry name" value="FCD"/>
    <property type="match status" value="1"/>
</dbReference>
<evidence type="ECO:0000256" key="3">
    <source>
        <dbReference type="ARBA" id="ARBA00023163"/>
    </source>
</evidence>
<dbReference type="InterPro" id="IPR000524">
    <property type="entry name" value="Tscrpt_reg_HTH_GntR"/>
</dbReference>
<dbReference type="RefSeq" id="WP_238197011.1">
    <property type="nucleotide sequence ID" value="NZ_BPQZ01000015.1"/>
</dbReference>
<protein>
    <submittedName>
        <fullName evidence="5">GntR family transcriptional regulator</fullName>
    </submittedName>
</protein>
<keyword evidence="1" id="KW-0805">Transcription regulation</keyword>
<dbReference type="SUPFAM" id="SSF48008">
    <property type="entry name" value="GntR ligand-binding domain-like"/>
    <property type="match status" value="1"/>
</dbReference>
<sequence length="253" mass="27637">MRKPHGDLASIQPMSVVGLPSATLKANQAYDTLRREIVSCRLLPGTRFTETQLMERFALGKASCRIALQRLTQDGFVASMPRHGYRVAPVTVKDVDEIFALRTELEPLAARGAAGRVNRGQLERLEQACRRRIDVDVGNQIDFFLEANRSFHMAIAVASGNQRLCRALSGLLDEMTRLVALGFGVQGVRPNIENDHAAMIEHLVAGDAESAAQVARRHVETFRAMTLEKVIASLRDTAVIGPAAPVQADGSAR</sequence>
<dbReference type="InterPro" id="IPR036390">
    <property type="entry name" value="WH_DNA-bd_sf"/>
</dbReference>
<dbReference type="AlphaFoldDB" id="A0AA37TAR8"/>
<dbReference type="Gene3D" id="1.10.10.10">
    <property type="entry name" value="Winged helix-like DNA-binding domain superfamily/Winged helix DNA-binding domain"/>
    <property type="match status" value="1"/>
</dbReference>
<keyword evidence="6" id="KW-1185">Reference proteome</keyword>
<dbReference type="InterPro" id="IPR036388">
    <property type="entry name" value="WH-like_DNA-bd_sf"/>
</dbReference>
<gene>
    <name evidence="5" type="ORF">GCM10007890_04570</name>
</gene>
<dbReference type="EMBL" id="BSPL01000005">
    <property type="protein sequence ID" value="GLS68445.1"/>
    <property type="molecule type" value="Genomic_DNA"/>
</dbReference>
<dbReference type="Proteomes" id="UP001157440">
    <property type="component" value="Unassembled WGS sequence"/>
</dbReference>
<dbReference type="Pfam" id="PF00392">
    <property type="entry name" value="GntR"/>
    <property type="match status" value="1"/>
</dbReference>
<reference evidence="6" key="1">
    <citation type="journal article" date="2019" name="Int. J. Syst. Evol. Microbiol.">
        <title>The Global Catalogue of Microorganisms (GCM) 10K type strain sequencing project: providing services to taxonomists for standard genome sequencing and annotation.</title>
        <authorList>
            <consortium name="The Broad Institute Genomics Platform"/>
            <consortium name="The Broad Institute Genome Sequencing Center for Infectious Disease"/>
            <person name="Wu L."/>
            <person name="Ma J."/>
        </authorList>
    </citation>
    <scope>NUCLEOTIDE SEQUENCE [LARGE SCALE GENOMIC DNA]</scope>
    <source>
        <strain evidence="6">NBRC 103632</strain>
    </source>
</reference>
<proteinExistence type="predicted"/>
<keyword evidence="3" id="KW-0804">Transcription</keyword>
<name>A0AA37TAR8_9HYPH</name>
<evidence type="ECO:0000259" key="4">
    <source>
        <dbReference type="PROSITE" id="PS50949"/>
    </source>
</evidence>
<evidence type="ECO:0000256" key="1">
    <source>
        <dbReference type="ARBA" id="ARBA00023015"/>
    </source>
</evidence>
<comment type="caution">
    <text evidence="5">The sequence shown here is derived from an EMBL/GenBank/DDBJ whole genome shotgun (WGS) entry which is preliminary data.</text>
</comment>
<dbReference type="PANTHER" id="PTHR43537:SF45">
    <property type="entry name" value="GNTR FAMILY REGULATORY PROTEIN"/>
    <property type="match status" value="1"/>
</dbReference>
<dbReference type="InterPro" id="IPR008920">
    <property type="entry name" value="TF_FadR/GntR_C"/>
</dbReference>
<accession>A0AA37TAR8</accession>
<keyword evidence="2" id="KW-0238">DNA-binding</keyword>